<dbReference type="EMBL" id="GL732533">
    <property type="protein sequence ID" value="EFX84923.1"/>
    <property type="molecule type" value="Genomic_DNA"/>
</dbReference>
<name>E9G6E9_DAPPU</name>
<organism evidence="2 3">
    <name type="scientific">Daphnia pulex</name>
    <name type="common">Water flea</name>
    <dbReference type="NCBI Taxonomy" id="6669"/>
    <lineage>
        <taxon>Eukaryota</taxon>
        <taxon>Metazoa</taxon>
        <taxon>Ecdysozoa</taxon>
        <taxon>Arthropoda</taxon>
        <taxon>Crustacea</taxon>
        <taxon>Branchiopoda</taxon>
        <taxon>Diplostraca</taxon>
        <taxon>Cladocera</taxon>
        <taxon>Anomopoda</taxon>
        <taxon>Daphniidae</taxon>
        <taxon>Daphnia</taxon>
    </lineage>
</organism>
<feature type="region of interest" description="Disordered" evidence="1">
    <location>
        <begin position="1"/>
        <end position="21"/>
    </location>
</feature>
<dbReference type="HOGENOM" id="CLU_3126442_0_0_1"/>
<keyword evidence="3" id="KW-1185">Reference proteome</keyword>
<accession>E9G6E9</accession>
<evidence type="ECO:0000313" key="3">
    <source>
        <dbReference type="Proteomes" id="UP000000305"/>
    </source>
</evidence>
<reference evidence="2 3" key="1">
    <citation type="journal article" date="2011" name="Science">
        <title>The ecoresponsive genome of Daphnia pulex.</title>
        <authorList>
            <person name="Colbourne J.K."/>
            <person name="Pfrender M.E."/>
            <person name="Gilbert D."/>
            <person name="Thomas W.K."/>
            <person name="Tucker A."/>
            <person name="Oakley T.H."/>
            <person name="Tokishita S."/>
            <person name="Aerts A."/>
            <person name="Arnold G.J."/>
            <person name="Basu M.K."/>
            <person name="Bauer D.J."/>
            <person name="Caceres C.E."/>
            <person name="Carmel L."/>
            <person name="Casola C."/>
            <person name="Choi J.H."/>
            <person name="Detter J.C."/>
            <person name="Dong Q."/>
            <person name="Dusheyko S."/>
            <person name="Eads B.D."/>
            <person name="Frohlich T."/>
            <person name="Geiler-Samerotte K.A."/>
            <person name="Gerlach D."/>
            <person name="Hatcher P."/>
            <person name="Jogdeo S."/>
            <person name="Krijgsveld J."/>
            <person name="Kriventseva E.V."/>
            <person name="Kultz D."/>
            <person name="Laforsch C."/>
            <person name="Lindquist E."/>
            <person name="Lopez J."/>
            <person name="Manak J.R."/>
            <person name="Muller J."/>
            <person name="Pangilinan J."/>
            <person name="Patwardhan R.P."/>
            <person name="Pitluck S."/>
            <person name="Pritham E.J."/>
            <person name="Rechtsteiner A."/>
            <person name="Rho M."/>
            <person name="Rogozin I.B."/>
            <person name="Sakarya O."/>
            <person name="Salamov A."/>
            <person name="Schaack S."/>
            <person name="Shapiro H."/>
            <person name="Shiga Y."/>
            <person name="Skalitzky C."/>
            <person name="Smith Z."/>
            <person name="Souvorov A."/>
            <person name="Sung W."/>
            <person name="Tang Z."/>
            <person name="Tsuchiya D."/>
            <person name="Tu H."/>
            <person name="Vos H."/>
            <person name="Wang M."/>
            <person name="Wolf Y.I."/>
            <person name="Yamagata H."/>
            <person name="Yamada T."/>
            <person name="Ye Y."/>
            <person name="Shaw J.R."/>
            <person name="Andrews J."/>
            <person name="Crease T.J."/>
            <person name="Tang H."/>
            <person name="Lucas S.M."/>
            <person name="Robertson H.M."/>
            <person name="Bork P."/>
            <person name="Koonin E.V."/>
            <person name="Zdobnov E.M."/>
            <person name="Grigoriev I.V."/>
            <person name="Lynch M."/>
            <person name="Boore J.L."/>
        </authorList>
    </citation>
    <scope>NUCLEOTIDE SEQUENCE [LARGE SCALE GENOMIC DNA]</scope>
</reference>
<proteinExistence type="predicted"/>
<sequence length="50" mass="5581">MEPAAQFVSSPIATEDEPPSGDVFADDQSYVKAFRRACRKVFTRTRVCCP</sequence>
<protein>
    <submittedName>
        <fullName evidence="2">Uncharacterized protein</fullName>
    </submittedName>
</protein>
<dbReference type="InParanoid" id="E9G6E9"/>
<dbReference type="KEGG" id="dpx:DAPPUDRAFT_238443"/>
<evidence type="ECO:0000256" key="1">
    <source>
        <dbReference type="SAM" id="MobiDB-lite"/>
    </source>
</evidence>
<evidence type="ECO:0000313" key="2">
    <source>
        <dbReference type="EMBL" id="EFX84923.1"/>
    </source>
</evidence>
<dbReference type="AlphaFoldDB" id="E9G6E9"/>
<dbReference type="Proteomes" id="UP000000305">
    <property type="component" value="Unassembled WGS sequence"/>
</dbReference>
<gene>
    <name evidence="2" type="ORF">DAPPUDRAFT_238443</name>
</gene>